<feature type="transmembrane region" description="Helical" evidence="2">
    <location>
        <begin position="77"/>
        <end position="98"/>
    </location>
</feature>
<sequence>MSPPAHILDRCWGVPVVATFSAFLVFLAPSCAGLLYVLFMDEFGISHERAAWPQSTYTVMSNSIGLVQSVLQQRVPLYYLTLVGVALTCTGLVASAFAPDITWMTALYGGVYGAGAGFSMISLSLYLLLYFDKYRATATAFKYAGWAASGIIGPTLLGYFAEIYGPQGALLLVGAMALHAVPLVMLLGDPQPLTIPVWCARSPPKDPTTPLGQNGVRCLAGGAEMTPKRPLLMGRLTRRYNTNEEASKDPVPKEKPMEKETTKHTSVKILLTDVAKLEVTNPCSANSTLPMNCHTKPVSAKQMRVNSPSLLGHYAALLRNPLFYVLLIAFMTIDYMMTMVDTTIVEYGIDKGVATLKDAKQLQTYTATGQLIGRIVVPFVSDKIANSRCPFTAASLAVAAACLLLISRVNHFGTLAGLTALVGVCEGYLLCIKGVLIGDYLGVETLAAVCGLLGVASVPALLSAPSIIDSGDSVRYRCSFFKGPFVVMTSDNVIDSVFQGAAVSLMSACLVGYTAAMDKLHRKAWDIDTPRKKLAVQAVVSVYDTDVRSSSDPSPS</sequence>
<dbReference type="InterPro" id="IPR036259">
    <property type="entry name" value="MFS_trans_sf"/>
</dbReference>
<feature type="transmembrane region" description="Helical" evidence="2">
    <location>
        <begin position="12"/>
        <end position="39"/>
    </location>
</feature>
<feature type="transmembrane region" description="Helical" evidence="2">
    <location>
        <begin position="143"/>
        <end position="161"/>
    </location>
</feature>
<accession>A0A9D4SX61</accession>
<dbReference type="PANTHER" id="PTHR11360:SF303">
    <property type="entry name" value="MAJOR FACILITATOR SUPERFAMILY (MFS) PROFILE DOMAIN-CONTAINING PROTEIN"/>
    <property type="match status" value="1"/>
</dbReference>
<gene>
    <name evidence="3" type="ORF">HPB52_012424</name>
</gene>
<organism evidence="3 4">
    <name type="scientific">Rhipicephalus sanguineus</name>
    <name type="common">Brown dog tick</name>
    <name type="synonym">Ixodes sanguineus</name>
    <dbReference type="NCBI Taxonomy" id="34632"/>
    <lineage>
        <taxon>Eukaryota</taxon>
        <taxon>Metazoa</taxon>
        <taxon>Ecdysozoa</taxon>
        <taxon>Arthropoda</taxon>
        <taxon>Chelicerata</taxon>
        <taxon>Arachnida</taxon>
        <taxon>Acari</taxon>
        <taxon>Parasitiformes</taxon>
        <taxon>Ixodida</taxon>
        <taxon>Ixodoidea</taxon>
        <taxon>Ixodidae</taxon>
        <taxon>Rhipicephalinae</taxon>
        <taxon>Rhipicephalus</taxon>
        <taxon>Rhipicephalus</taxon>
    </lineage>
</organism>
<keyword evidence="4" id="KW-1185">Reference proteome</keyword>
<feature type="transmembrane region" description="Helical" evidence="2">
    <location>
        <begin position="412"/>
        <end position="431"/>
    </location>
</feature>
<reference evidence="3" key="2">
    <citation type="submission" date="2021-09" db="EMBL/GenBank/DDBJ databases">
        <authorList>
            <person name="Jia N."/>
            <person name="Wang J."/>
            <person name="Shi W."/>
            <person name="Du L."/>
            <person name="Sun Y."/>
            <person name="Zhan W."/>
            <person name="Jiang J."/>
            <person name="Wang Q."/>
            <person name="Zhang B."/>
            <person name="Ji P."/>
            <person name="Sakyi L.B."/>
            <person name="Cui X."/>
            <person name="Yuan T."/>
            <person name="Jiang B."/>
            <person name="Yang W."/>
            <person name="Lam T.T.-Y."/>
            <person name="Chang Q."/>
            <person name="Ding S."/>
            <person name="Wang X."/>
            <person name="Zhu J."/>
            <person name="Ruan X."/>
            <person name="Zhao L."/>
            <person name="Wei J."/>
            <person name="Que T."/>
            <person name="Du C."/>
            <person name="Cheng J."/>
            <person name="Dai P."/>
            <person name="Han X."/>
            <person name="Huang E."/>
            <person name="Gao Y."/>
            <person name="Liu J."/>
            <person name="Shao H."/>
            <person name="Ye R."/>
            <person name="Li L."/>
            <person name="Wei W."/>
            <person name="Wang X."/>
            <person name="Wang C."/>
            <person name="Huo Q."/>
            <person name="Li W."/>
            <person name="Guo W."/>
            <person name="Chen H."/>
            <person name="Chen S."/>
            <person name="Zhou L."/>
            <person name="Zhou L."/>
            <person name="Ni X."/>
            <person name="Tian J."/>
            <person name="Zhou Y."/>
            <person name="Sheng Y."/>
            <person name="Liu T."/>
            <person name="Pan Y."/>
            <person name="Xia L."/>
            <person name="Li J."/>
            <person name="Zhao F."/>
            <person name="Cao W."/>
        </authorList>
    </citation>
    <scope>NUCLEOTIDE SEQUENCE</scope>
    <source>
        <strain evidence="3">Rsan-2018</strain>
        <tissue evidence="3">Larvae</tissue>
    </source>
</reference>
<feature type="region of interest" description="Disordered" evidence="1">
    <location>
        <begin position="242"/>
        <end position="263"/>
    </location>
</feature>
<dbReference type="PANTHER" id="PTHR11360">
    <property type="entry name" value="MONOCARBOXYLATE TRANSPORTER"/>
    <property type="match status" value="1"/>
</dbReference>
<evidence type="ECO:0008006" key="5">
    <source>
        <dbReference type="Google" id="ProtNLM"/>
    </source>
</evidence>
<protein>
    <recommendedName>
        <fullName evidence="5">Monocarboxylate transporter</fullName>
    </recommendedName>
</protein>
<feature type="transmembrane region" description="Helical" evidence="2">
    <location>
        <begin position="443"/>
        <end position="462"/>
    </location>
</feature>
<evidence type="ECO:0000313" key="4">
    <source>
        <dbReference type="Proteomes" id="UP000821837"/>
    </source>
</evidence>
<keyword evidence="2" id="KW-0812">Transmembrane</keyword>
<evidence type="ECO:0000313" key="3">
    <source>
        <dbReference type="EMBL" id="KAH7956751.1"/>
    </source>
</evidence>
<dbReference type="InterPro" id="IPR050327">
    <property type="entry name" value="Proton-linked_MCT"/>
</dbReference>
<proteinExistence type="predicted"/>
<evidence type="ECO:0000256" key="1">
    <source>
        <dbReference type="SAM" id="MobiDB-lite"/>
    </source>
</evidence>
<name>A0A9D4SX61_RHISA</name>
<dbReference type="GO" id="GO:0008028">
    <property type="term" value="F:monocarboxylic acid transmembrane transporter activity"/>
    <property type="evidence" value="ECO:0007669"/>
    <property type="project" value="TreeGrafter"/>
</dbReference>
<dbReference type="Proteomes" id="UP000821837">
    <property type="component" value="Unassembled WGS sequence"/>
</dbReference>
<feature type="transmembrane region" description="Helical" evidence="2">
    <location>
        <begin position="110"/>
        <end position="131"/>
    </location>
</feature>
<dbReference type="VEuPathDB" id="VectorBase:RSAN_043391"/>
<feature type="transmembrane region" description="Helical" evidence="2">
    <location>
        <begin position="497"/>
        <end position="516"/>
    </location>
</feature>
<evidence type="ECO:0000256" key="2">
    <source>
        <dbReference type="SAM" id="Phobius"/>
    </source>
</evidence>
<keyword evidence="2" id="KW-1133">Transmembrane helix</keyword>
<feature type="transmembrane region" description="Helical" evidence="2">
    <location>
        <begin position="167"/>
        <end position="187"/>
    </location>
</feature>
<dbReference type="EMBL" id="JABSTV010001250">
    <property type="protein sequence ID" value="KAH7956751.1"/>
    <property type="molecule type" value="Genomic_DNA"/>
</dbReference>
<dbReference type="Gene3D" id="1.20.1250.20">
    <property type="entry name" value="MFS general substrate transporter like domains"/>
    <property type="match status" value="1"/>
</dbReference>
<comment type="caution">
    <text evidence="3">The sequence shown here is derived from an EMBL/GenBank/DDBJ whole genome shotgun (WGS) entry which is preliminary data.</text>
</comment>
<dbReference type="AlphaFoldDB" id="A0A9D4SX61"/>
<reference evidence="3" key="1">
    <citation type="journal article" date="2020" name="Cell">
        <title>Large-Scale Comparative Analyses of Tick Genomes Elucidate Their Genetic Diversity and Vector Capacities.</title>
        <authorList>
            <consortium name="Tick Genome and Microbiome Consortium (TIGMIC)"/>
            <person name="Jia N."/>
            <person name="Wang J."/>
            <person name="Shi W."/>
            <person name="Du L."/>
            <person name="Sun Y."/>
            <person name="Zhan W."/>
            <person name="Jiang J.F."/>
            <person name="Wang Q."/>
            <person name="Zhang B."/>
            <person name="Ji P."/>
            <person name="Bell-Sakyi L."/>
            <person name="Cui X.M."/>
            <person name="Yuan T.T."/>
            <person name="Jiang B.G."/>
            <person name="Yang W.F."/>
            <person name="Lam T.T."/>
            <person name="Chang Q.C."/>
            <person name="Ding S.J."/>
            <person name="Wang X.J."/>
            <person name="Zhu J.G."/>
            <person name="Ruan X.D."/>
            <person name="Zhao L."/>
            <person name="Wei J.T."/>
            <person name="Ye R.Z."/>
            <person name="Que T.C."/>
            <person name="Du C.H."/>
            <person name="Zhou Y.H."/>
            <person name="Cheng J.X."/>
            <person name="Dai P.F."/>
            <person name="Guo W.B."/>
            <person name="Han X.H."/>
            <person name="Huang E.J."/>
            <person name="Li L.F."/>
            <person name="Wei W."/>
            <person name="Gao Y.C."/>
            <person name="Liu J.Z."/>
            <person name="Shao H.Z."/>
            <person name="Wang X."/>
            <person name="Wang C.C."/>
            <person name="Yang T.C."/>
            <person name="Huo Q.B."/>
            <person name="Li W."/>
            <person name="Chen H.Y."/>
            <person name="Chen S.E."/>
            <person name="Zhou L.G."/>
            <person name="Ni X.B."/>
            <person name="Tian J.H."/>
            <person name="Sheng Y."/>
            <person name="Liu T."/>
            <person name="Pan Y.S."/>
            <person name="Xia L.Y."/>
            <person name="Li J."/>
            <person name="Zhao F."/>
            <person name="Cao W.C."/>
        </authorList>
    </citation>
    <scope>NUCLEOTIDE SEQUENCE</scope>
    <source>
        <strain evidence="3">Rsan-2018</strain>
    </source>
</reference>
<dbReference type="SUPFAM" id="SSF103473">
    <property type="entry name" value="MFS general substrate transporter"/>
    <property type="match status" value="1"/>
</dbReference>
<dbReference type="Pfam" id="PF07690">
    <property type="entry name" value="MFS_1"/>
    <property type="match status" value="1"/>
</dbReference>
<dbReference type="InterPro" id="IPR011701">
    <property type="entry name" value="MFS"/>
</dbReference>
<keyword evidence="2" id="KW-0472">Membrane</keyword>